<feature type="domain" description="DUF7282" evidence="2">
    <location>
        <begin position="89"/>
        <end position="182"/>
    </location>
</feature>
<dbReference type="EMBL" id="CAEZVM010000029">
    <property type="protein sequence ID" value="CAB4633774.1"/>
    <property type="molecule type" value="Genomic_DNA"/>
</dbReference>
<feature type="compositionally biased region" description="Polar residues" evidence="1">
    <location>
        <begin position="46"/>
        <end position="62"/>
    </location>
</feature>
<feature type="compositionally biased region" description="Low complexity" evidence="1">
    <location>
        <begin position="63"/>
        <end position="76"/>
    </location>
</feature>
<evidence type="ECO:0000256" key="1">
    <source>
        <dbReference type="SAM" id="MobiDB-lite"/>
    </source>
</evidence>
<dbReference type="Pfam" id="PF23951">
    <property type="entry name" value="DUF7282"/>
    <property type="match status" value="1"/>
</dbReference>
<dbReference type="AlphaFoldDB" id="A0A6J6JB30"/>
<proteinExistence type="predicted"/>
<gene>
    <name evidence="3" type="ORF">UFOPK2032_00802</name>
</gene>
<name>A0A6J6JB30_9ZZZZ</name>
<evidence type="ECO:0000313" key="3">
    <source>
        <dbReference type="EMBL" id="CAB4633774.1"/>
    </source>
</evidence>
<accession>A0A6J6JB30</accession>
<feature type="region of interest" description="Disordered" evidence="1">
    <location>
        <begin position="39"/>
        <end position="84"/>
    </location>
</feature>
<evidence type="ECO:0000259" key="2">
    <source>
        <dbReference type="Pfam" id="PF23951"/>
    </source>
</evidence>
<reference evidence="3" key="1">
    <citation type="submission" date="2020-05" db="EMBL/GenBank/DDBJ databases">
        <authorList>
            <person name="Chiriac C."/>
            <person name="Salcher M."/>
            <person name="Ghai R."/>
            <person name="Kavagutti S V."/>
        </authorList>
    </citation>
    <scope>NUCLEOTIDE SEQUENCE</scope>
</reference>
<dbReference type="PROSITE" id="PS51257">
    <property type="entry name" value="PROKAR_LIPOPROTEIN"/>
    <property type="match status" value="1"/>
</dbReference>
<protein>
    <submittedName>
        <fullName evidence="3">Unannotated protein</fullName>
    </submittedName>
</protein>
<organism evidence="3">
    <name type="scientific">freshwater metagenome</name>
    <dbReference type="NCBI Taxonomy" id="449393"/>
    <lineage>
        <taxon>unclassified sequences</taxon>
        <taxon>metagenomes</taxon>
        <taxon>ecological metagenomes</taxon>
    </lineage>
</organism>
<dbReference type="InterPro" id="IPR055706">
    <property type="entry name" value="Slg1/2_DUF7282"/>
</dbReference>
<sequence length="193" mass="20398">MNTGPRSASILSALGLVTALLVTGCSTIAAPDFELPSISLGESPIPSVSPSPDQTAQPDQSKPTTSESPTAEPTSEPTREPERVSDGFAELDMEDQAGDGLSVEIEEVRLSLGKGILVIFDNQGQVLGSSQVMVKTQPVAITLTSPIQRSQKLVAQLFLDNGNGSFDQDLDTPILDHDGDLARESFEYKLSQG</sequence>